<dbReference type="EMBL" id="RPGO01000005">
    <property type="protein sequence ID" value="RZB32765.1"/>
    <property type="molecule type" value="Genomic_DNA"/>
</dbReference>
<protein>
    <submittedName>
        <fullName evidence="1">Uncharacterized protein</fullName>
    </submittedName>
</protein>
<dbReference type="Proteomes" id="UP000291831">
    <property type="component" value="Unassembled WGS sequence"/>
</dbReference>
<proteinExistence type="predicted"/>
<reference evidence="2" key="1">
    <citation type="submission" date="2019-01" db="EMBL/GenBank/DDBJ databases">
        <title>Anaerobic oxidation of ethane by archaea from a marine hydrocarbon seep.</title>
        <authorList>
            <person name="Musat F."/>
        </authorList>
    </citation>
    <scope>NUCLEOTIDE SEQUENCE [LARGE SCALE GENOMIC DNA]</scope>
</reference>
<dbReference type="AlphaFoldDB" id="A0A8B3S4S0"/>
<name>A0A8B3S4S0_9EURY</name>
<sequence length="75" mass="8863">MAKSKDTEVDAYIFIKENLKTIGWDIRNPARNPNGEVYTQNEVFNHSELKKCLGQLKPENVVKYRWECMAVFYHL</sequence>
<evidence type="ECO:0000313" key="2">
    <source>
        <dbReference type="Proteomes" id="UP000291831"/>
    </source>
</evidence>
<gene>
    <name evidence="1" type="ORF">AEth_00443</name>
</gene>
<comment type="caution">
    <text evidence="1">The sequence shown here is derived from an EMBL/GenBank/DDBJ whole genome shotgun (WGS) entry which is preliminary data.</text>
</comment>
<accession>A0A8B3S4S0</accession>
<evidence type="ECO:0000313" key="1">
    <source>
        <dbReference type="EMBL" id="RZB32765.1"/>
    </source>
</evidence>
<organism evidence="1 2">
    <name type="scientific">Candidatus Argoarchaeum ethanivorans</name>
    <dbReference type="NCBI Taxonomy" id="2608793"/>
    <lineage>
        <taxon>Archaea</taxon>
        <taxon>Methanobacteriati</taxon>
        <taxon>Methanobacteriota</taxon>
        <taxon>Stenosarchaea group</taxon>
        <taxon>Methanomicrobia</taxon>
        <taxon>Methanosarcinales</taxon>
        <taxon>Methanosarcinales incertae sedis</taxon>
        <taxon>GOM Arc I cluster</taxon>
        <taxon>Candidatus Argoarchaeum</taxon>
    </lineage>
</organism>